<dbReference type="InterPro" id="IPR006564">
    <property type="entry name" value="Znf_PMZ"/>
</dbReference>
<dbReference type="PROSITE" id="PS50966">
    <property type="entry name" value="ZF_SWIM"/>
    <property type="match status" value="1"/>
</dbReference>
<organism evidence="7 8">
    <name type="scientific">Daucus carota subsp. sativus</name>
    <name type="common">Carrot</name>
    <dbReference type="NCBI Taxonomy" id="79200"/>
    <lineage>
        <taxon>Eukaryota</taxon>
        <taxon>Viridiplantae</taxon>
        <taxon>Streptophyta</taxon>
        <taxon>Embryophyta</taxon>
        <taxon>Tracheophyta</taxon>
        <taxon>Spermatophyta</taxon>
        <taxon>Magnoliopsida</taxon>
        <taxon>eudicotyledons</taxon>
        <taxon>Gunneridae</taxon>
        <taxon>Pentapetalae</taxon>
        <taxon>asterids</taxon>
        <taxon>campanulids</taxon>
        <taxon>Apiales</taxon>
        <taxon>Apiaceae</taxon>
        <taxon>Apioideae</taxon>
        <taxon>Scandiceae</taxon>
        <taxon>Daucinae</taxon>
        <taxon>Daucus</taxon>
        <taxon>Daucus sect. Daucus</taxon>
    </lineage>
</organism>
<evidence type="ECO:0000256" key="4">
    <source>
        <dbReference type="PROSITE-ProRule" id="PRU00325"/>
    </source>
</evidence>
<keyword evidence="3" id="KW-0862">Zinc</keyword>
<feature type="region of interest" description="Disordered" evidence="5">
    <location>
        <begin position="204"/>
        <end position="251"/>
    </location>
</feature>
<evidence type="ECO:0000259" key="6">
    <source>
        <dbReference type="PROSITE" id="PS50966"/>
    </source>
</evidence>
<evidence type="ECO:0000313" key="7">
    <source>
        <dbReference type="EMBL" id="WOG87191.1"/>
    </source>
</evidence>
<keyword evidence="2 4" id="KW-0863">Zinc-finger</keyword>
<proteinExistence type="predicted"/>
<evidence type="ECO:0000256" key="1">
    <source>
        <dbReference type="ARBA" id="ARBA00022723"/>
    </source>
</evidence>
<sequence>MWTMSHDGGYRYGQATTNMIESFNGLLRSARFLPVTSMIEYIYYRSVKLVAERRTQTLSDLQDGHTYCKKSRELFEKIEEKASAHKVIPYNEQKGVFEVITARYRTTNGFWKGGNKHTLNLFQGFCSCGKWSRHHSPCSHIVAACLVCNLDRKQYIEGYHNLTILYEMWKYEFYPLPNQAYWTFPLAYNWEMYGTLIADENLRKNRKKRGQRGQSQRIRTEMDNSQRVKTCGRCGQEGHTRRSRRCPHHGH</sequence>
<protein>
    <recommendedName>
        <fullName evidence="6">SWIM-type domain-containing protein</fullName>
    </recommendedName>
</protein>
<evidence type="ECO:0000256" key="2">
    <source>
        <dbReference type="ARBA" id="ARBA00022771"/>
    </source>
</evidence>
<dbReference type="EMBL" id="CP093344">
    <property type="protein sequence ID" value="WOG87191.1"/>
    <property type="molecule type" value="Genomic_DNA"/>
</dbReference>
<dbReference type="Pfam" id="PF04434">
    <property type="entry name" value="SWIM"/>
    <property type="match status" value="1"/>
</dbReference>
<feature type="domain" description="SWIM-type" evidence="6">
    <location>
        <begin position="117"/>
        <end position="149"/>
    </location>
</feature>
<reference evidence="7" key="2">
    <citation type="submission" date="2022-03" db="EMBL/GenBank/DDBJ databases">
        <title>Draft title - Genomic analysis of global carrot germplasm unveils the trajectory of domestication and the origin of high carotenoid orange carrot.</title>
        <authorList>
            <person name="Iorizzo M."/>
            <person name="Ellison S."/>
            <person name="Senalik D."/>
            <person name="Macko-Podgorni A."/>
            <person name="Grzebelus D."/>
            <person name="Bostan H."/>
            <person name="Rolling W."/>
            <person name="Curaba J."/>
            <person name="Simon P."/>
        </authorList>
    </citation>
    <scope>NUCLEOTIDE SEQUENCE</scope>
    <source>
        <tissue evidence="7">Leaf</tissue>
    </source>
</reference>
<dbReference type="AlphaFoldDB" id="A0AAF0WEA6"/>
<dbReference type="InterPro" id="IPR007527">
    <property type="entry name" value="Znf_SWIM"/>
</dbReference>
<dbReference type="GO" id="GO:0008270">
    <property type="term" value="F:zinc ion binding"/>
    <property type="evidence" value="ECO:0007669"/>
    <property type="project" value="UniProtKB-KW"/>
</dbReference>
<reference evidence="7" key="1">
    <citation type="journal article" date="2016" name="Nat. Genet.">
        <title>A high-quality carrot genome assembly provides new insights into carotenoid accumulation and asterid genome evolution.</title>
        <authorList>
            <person name="Iorizzo M."/>
            <person name="Ellison S."/>
            <person name="Senalik D."/>
            <person name="Zeng P."/>
            <person name="Satapoomin P."/>
            <person name="Huang J."/>
            <person name="Bowman M."/>
            <person name="Iovene M."/>
            <person name="Sanseverino W."/>
            <person name="Cavagnaro P."/>
            <person name="Yildiz M."/>
            <person name="Macko-Podgorni A."/>
            <person name="Moranska E."/>
            <person name="Grzebelus E."/>
            <person name="Grzebelus D."/>
            <person name="Ashrafi H."/>
            <person name="Zheng Z."/>
            <person name="Cheng S."/>
            <person name="Spooner D."/>
            <person name="Van Deynze A."/>
            <person name="Simon P."/>
        </authorList>
    </citation>
    <scope>NUCLEOTIDE SEQUENCE</scope>
    <source>
        <tissue evidence="7">Leaf</tissue>
    </source>
</reference>
<evidence type="ECO:0000313" key="8">
    <source>
        <dbReference type="Proteomes" id="UP000077755"/>
    </source>
</evidence>
<evidence type="ECO:0000256" key="5">
    <source>
        <dbReference type="SAM" id="MobiDB-lite"/>
    </source>
</evidence>
<dbReference type="SMART" id="SM00575">
    <property type="entry name" value="ZnF_PMZ"/>
    <property type="match status" value="1"/>
</dbReference>
<accession>A0AAF0WEA6</accession>
<dbReference type="Proteomes" id="UP000077755">
    <property type="component" value="Chromosome 2"/>
</dbReference>
<feature type="compositionally biased region" description="Basic residues" evidence="5">
    <location>
        <begin position="241"/>
        <end position="251"/>
    </location>
</feature>
<evidence type="ECO:0000256" key="3">
    <source>
        <dbReference type="ARBA" id="ARBA00022833"/>
    </source>
</evidence>
<keyword evidence="8" id="KW-1185">Reference proteome</keyword>
<gene>
    <name evidence="7" type="ORF">DCAR_0206414</name>
</gene>
<keyword evidence="1" id="KW-0479">Metal-binding</keyword>
<name>A0AAF0WEA6_DAUCS</name>